<keyword evidence="3" id="KW-1185">Reference proteome</keyword>
<evidence type="ECO:0000256" key="1">
    <source>
        <dbReference type="SAM" id="Coils"/>
    </source>
</evidence>
<gene>
    <name evidence="2" type="ORF">TRFO_39986</name>
</gene>
<dbReference type="RefSeq" id="XP_068346855.1">
    <property type="nucleotide sequence ID" value="XM_068512943.1"/>
</dbReference>
<dbReference type="AlphaFoldDB" id="A0A1J4J2S0"/>
<accession>A0A1J4J2S0</accession>
<keyword evidence="1" id="KW-0175">Coiled coil</keyword>
<dbReference type="EMBL" id="MLAK01001374">
    <property type="protein sequence ID" value="OHS93718.1"/>
    <property type="molecule type" value="Genomic_DNA"/>
</dbReference>
<protein>
    <submittedName>
        <fullName evidence="2">Uncharacterized protein</fullName>
    </submittedName>
</protein>
<evidence type="ECO:0000313" key="3">
    <source>
        <dbReference type="Proteomes" id="UP000179807"/>
    </source>
</evidence>
<organism evidence="2 3">
    <name type="scientific">Tritrichomonas foetus</name>
    <dbReference type="NCBI Taxonomy" id="1144522"/>
    <lineage>
        <taxon>Eukaryota</taxon>
        <taxon>Metamonada</taxon>
        <taxon>Parabasalia</taxon>
        <taxon>Tritrichomonadida</taxon>
        <taxon>Tritrichomonadidae</taxon>
        <taxon>Tritrichomonas</taxon>
    </lineage>
</organism>
<name>A0A1J4J2S0_9EUKA</name>
<sequence>MKRIQELERLIIEQDSAHAKLEQQLIEYNAKAQEYEDELAMNEKEKARLLASFQQSSNSISTTSNTSEHFKELEKRAQELADECNKARAKNDSAQALCGEIQNQLLQSQGQVKTLEKQVESTKNQLSISQNDPDLLQQIAEQEQTIERLTVELAQANEKIASMKRENQSLRDKLMNIDDSD</sequence>
<proteinExistence type="predicted"/>
<comment type="caution">
    <text evidence="2">The sequence shown here is derived from an EMBL/GenBank/DDBJ whole genome shotgun (WGS) entry which is preliminary data.</text>
</comment>
<feature type="coiled-coil region" evidence="1">
    <location>
        <begin position="4"/>
        <end position="180"/>
    </location>
</feature>
<evidence type="ECO:0000313" key="2">
    <source>
        <dbReference type="EMBL" id="OHS93718.1"/>
    </source>
</evidence>
<reference evidence="2" key="1">
    <citation type="submission" date="2016-10" db="EMBL/GenBank/DDBJ databases">
        <authorList>
            <person name="Benchimol M."/>
            <person name="Almeida L.G."/>
            <person name="Vasconcelos A.T."/>
            <person name="Perreira-Neves A."/>
            <person name="Rosa I.A."/>
            <person name="Tasca T."/>
            <person name="Bogo M.R."/>
            <person name="de Souza W."/>
        </authorList>
    </citation>
    <scope>NUCLEOTIDE SEQUENCE [LARGE SCALE GENOMIC DNA]</scope>
    <source>
        <strain evidence="2">K</strain>
    </source>
</reference>
<dbReference type="GeneID" id="94847647"/>
<dbReference type="Proteomes" id="UP000179807">
    <property type="component" value="Unassembled WGS sequence"/>
</dbReference>
<dbReference type="VEuPathDB" id="TrichDB:TRFO_39986"/>